<proteinExistence type="predicted"/>
<keyword evidence="2" id="KW-1185">Reference proteome</keyword>
<dbReference type="EMBL" id="ML208291">
    <property type="protein sequence ID" value="TFK71953.1"/>
    <property type="molecule type" value="Genomic_DNA"/>
</dbReference>
<dbReference type="Proteomes" id="UP000308600">
    <property type="component" value="Unassembled WGS sequence"/>
</dbReference>
<gene>
    <name evidence="1" type="ORF">BDN72DRAFT_957677</name>
</gene>
<name>A0ACD3B1P2_9AGAR</name>
<evidence type="ECO:0000313" key="1">
    <source>
        <dbReference type="EMBL" id="TFK71953.1"/>
    </source>
</evidence>
<evidence type="ECO:0000313" key="2">
    <source>
        <dbReference type="Proteomes" id="UP000308600"/>
    </source>
</evidence>
<accession>A0ACD3B1P2</accession>
<protein>
    <submittedName>
        <fullName evidence="1">Uncharacterized protein</fullName>
    </submittedName>
</protein>
<reference evidence="1 2" key="1">
    <citation type="journal article" date="2019" name="Nat. Ecol. Evol.">
        <title>Megaphylogeny resolves global patterns of mushroom evolution.</title>
        <authorList>
            <person name="Varga T."/>
            <person name="Krizsan K."/>
            <person name="Foldi C."/>
            <person name="Dima B."/>
            <person name="Sanchez-Garcia M."/>
            <person name="Sanchez-Ramirez S."/>
            <person name="Szollosi G.J."/>
            <person name="Szarkandi J.G."/>
            <person name="Papp V."/>
            <person name="Albert L."/>
            <person name="Andreopoulos W."/>
            <person name="Angelini C."/>
            <person name="Antonin V."/>
            <person name="Barry K.W."/>
            <person name="Bougher N.L."/>
            <person name="Buchanan P."/>
            <person name="Buyck B."/>
            <person name="Bense V."/>
            <person name="Catcheside P."/>
            <person name="Chovatia M."/>
            <person name="Cooper J."/>
            <person name="Damon W."/>
            <person name="Desjardin D."/>
            <person name="Finy P."/>
            <person name="Geml J."/>
            <person name="Haridas S."/>
            <person name="Hughes K."/>
            <person name="Justo A."/>
            <person name="Karasinski D."/>
            <person name="Kautmanova I."/>
            <person name="Kiss B."/>
            <person name="Kocsube S."/>
            <person name="Kotiranta H."/>
            <person name="LaButti K.M."/>
            <person name="Lechner B.E."/>
            <person name="Liimatainen K."/>
            <person name="Lipzen A."/>
            <person name="Lukacs Z."/>
            <person name="Mihaltcheva S."/>
            <person name="Morgado L.N."/>
            <person name="Niskanen T."/>
            <person name="Noordeloos M.E."/>
            <person name="Ohm R.A."/>
            <person name="Ortiz-Santana B."/>
            <person name="Ovrebo C."/>
            <person name="Racz N."/>
            <person name="Riley R."/>
            <person name="Savchenko A."/>
            <person name="Shiryaev A."/>
            <person name="Soop K."/>
            <person name="Spirin V."/>
            <person name="Szebenyi C."/>
            <person name="Tomsovsky M."/>
            <person name="Tulloss R.E."/>
            <person name="Uehling J."/>
            <person name="Grigoriev I.V."/>
            <person name="Vagvolgyi C."/>
            <person name="Papp T."/>
            <person name="Martin F.M."/>
            <person name="Miettinen O."/>
            <person name="Hibbett D.S."/>
            <person name="Nagy L.G."/>
        </authorList>
    </citation>
    <scope>NUCLEOTIDE SEQUENCE [LARGE SCALE GENOMIC DNA]</scope>
    <source>
        <strain evidence="1 2">NL-1719</strain>
    </source>
</reference>
<organism evidence="1 2">
    <name type="scientific">Pluteus cervinus</name>
    <dbReference type="NCBI Taxonomy" id="181527"/>
    <lineage>
        <taxon>Eukaryota</taxon>
        <taxon>Fungi</taxon>
        <taxon>Dikarya</taxon>
        <taxon>Basidiomycota</taxon>
        <taxon>Agaricomycotina</taxon>
        <taxon>Agaricomycetes</taxon>
        <taxon>Agaricomycetidae</taxon>
        <taxon>Agaricales</taxon>
        <taxon>Pluteineae</taxon>
        <taxon>Pluteaceae</taxon>
        <taxon>Pluteus</taxon>
    </lineage>
</organism>
<sequence length="676" mass="76860">MFGFEDPDEFSNRLDRIFRYNPPFPDTLDRHEGPENLGSFPFNFYDRHLDENLRLKRVVLLPELATDLGKQVDDHMEDLRKRSVDHLPLTDETKRDFRYDPPDRVASMQIPPWNLAAMYEKIERNLVPLASHWLISPDFSEYESTLIFSGRQAGYRQSRDEPVVHYSLRFCDYSSHSPELLSQLDDLTRGMLETLQHKNLGTWIFLPVLSQIESAFKDMDRVAKASTIPASSCTTGGAWIPKPTPGNDKPLVDALNPPLTLPRVVAKNGKTKSPSSSKDIRPDNRTDQRLPDFAKSGKVSPEGILHYAWRRAVDEDSTVIIMNCGSYERIGIRHRATQTLYLSGLIEVWKSTPSYGKLHLGLHMVIIRDAIDRYKQQVDQDLKKKPEKKRRNAVAESPQPDRRSSRIAYQALKSDVARTHGRNRKAKLDIWKAIDRPCALMSLRYPPLNSPTPAACLKIGQSLAPHVLEATPYEWKTQFDTADCFTITLHSIFASGTNGHIHAGTLEVVADGQTLRHDVLIKVATHSQPRKRLVREFSMYKRLWTHKVTGVPAIYGLFEDYDNLATLLVMERAGVSLRHRQTGTIEDPIVVGVIPGEIAKCVSIVEQIHEAGILHRDLRVDNIVFAPDGSPRIIDFDRAILCTSEQDKEQEIKFLKTYLSGKDIFHEWPGIGDLLD</sequence>